<feature type="compositionally biased region" description="Gly residues" evidence="2">
    <location>
        <begin position="369"/>
        <end position="379"/>
    </location>
</feature>
<protein>
    <recommendedName>
        <fullName evidence="3">Azaphilone pigments biosynthesis cluster protein L N-terminal domain-containing protein</fullName>
    </recommendedName>
</protein>
<reference evidence="4 5" key="1">
    <citation type="submission" date="2016-03" db="EMBL/GenBank/DDBJ databases">
        <authorList>
            <person name="Ploux O."/>
        </authorList>
    </citation>
    <scope>NUCLEOTIDE SEQUENCE [LARGE SCALE GENOMIC DNA]</scope>
    <source>
        <strain evidence="4 5">UAMH 11012</strain>
    </source>
</reference>
<dbReference type="EMBL" id="FJOG01000003">
    <property type="protein sequence ID" value="CZR52540.1"/>
    <property type="molecule type" value="Genomic_DNA"/>
</dbReference>
<feature type="compositionally biased region" description="Basic and acidic residues" evidence="2">
    <location>
        <begin position="332"/>
        <end position="363"/>
    </location>
</feature>
<feature type="domain" description="Azaphilone pigments biosynthesis cluster protein L N-terminal" evidence="3">
    <location>
        <begin position="1"/>
        <end position="173"/>
    </location>
</feature>
<evidence type="ECO:0000256" key="1">
    <source>
        <dbReference type="SAM" id="Coils"/>
    </source>
</evidence>
<feature type="compositionally biased region" description="Basic and acidic residues" evidence="2">
    <location>
        <begin position="306"/>
        <end position="319"/>
    </location>
</feature>
<dbReference type="STRING" id="576137.A0A1L7WIF1"/>
<name>A0A1L7WIF1_9HELO</name>
<gene>
    <name evidence="4" type="ORF">PAC_02417</name>
</gene>
<keyword evidence="5" id="KW-1185">Reference proteome</keyword>
<dbReference type="InterPro" id="IPR031348">
    <property type="entry name" value="PigL_N"/>
</dbReference>
<feature type="region of interest" description="Disordered" evidence="2">
    <location>
        <begin position="298"/>
        <end position="475"/>
    </location>
</feature>
<organism evidence="4 5">
    <name type="scientific">Phialocephala subalpina</name>
    <dbReference type="NCBI Taxonomy" id="576137"/>
    <lineage>
        <taxon>Eukaryota</taxon>
        <taxon>Fungi</taxon>
        <taxon>Dikarya</taxon>
        <taxon>Ascomycota</taxon>
        <taxon>Pezizomycotina</taxon>
        <taxon>Leotiomycetes</taxon>
        <taxon>Helotiales</taxon>
        <taxon>Mollisiaceae</taxon>
        <taxon>Phialocephala</taxon>
        <taxon>Phialocephala fortinii species complex</taxon>
    </lineage>
</organism>
<feature type="compositionally biased region" description="Polar residues" evidence="2">
    <location>
        <begin position="427"/>
        <end position="463"/>
    </location>
</feature>
<feature type="coiled-coil region" evidence="1">
    <location>
        <begin position="572"/>
        <end position="641"/>
    </location>
</feature>
<dbReference type="OrthoDB" id="5945798at2759"/>
<dbReference type="Proteomes" id="UP000184330">
    <property type="component" value="Unassembled WGS sequence"/>
</dbReference>
<proteinExistence type="predicted"/>
<evidence type="ECO:0000259" key="3">
    <source>
        <dbReference type="Pfam" id="PF17111"/>
    </source>
</evidence>
<keyword evidence="1" id="KW-0175">Coiled coil</keyword>
<evidence type="ECO:0000313" key="4">
    <source>
        <dbReference type="EMBL" id="CZR52540.1"/>
    </source>
</evidence>
<accession>A0A1L7WIF1</accession>
<sequence length="693" mass="76514">MDPLSIAASVAGLTTICVAIAKTLCTVCDKLKGASQVVNSLRSEARTISFSLSQLQTILLGDADSVPSKALLDPELLSTVDIALTGCSVTLSCLEEEIRSLVGKFAREEGMSFVDRAEVGWKDDKFKELLQQLRGQYGAIALLLNGLQMKSLTEIHRLLNDNQGMIQQTASRTESLRGLFPQVHVAGSIFDVPSEVDSVFGDIARASASEKEFEFDNIVTSSQAYRRVMAAGTRRALLDVRDQQTVDEDLIDLGIVLVDVSSTVETLISTEESRHAHDLDLLITPINEEESKILQLPLSVSGSEASHSHNEEQSKEGGNHAHQATATVPIKGPREIMRERQAREAQRRVKQEKRSASERRRNEEEEGRILGGGRRGIGGVTFSVERSNRETPQRNSGGNTGGQWAHPMHLSQVPEELPGEFGEPDAQSATRPGESSQDAAASSRLGTQRGTDNSKGLSTSTAVAQAKAEDSSIETATRSSFPHAFERWEALSCHWEGLTSFWIRRLEENSVEIRREPLTQQLSRQITDLAAAGANLFHAVVELQRLRASSERKFQRWFFETRGEQERSQELMAMIEATLEEERKNNVKLETRCGALETDLVSSEQDLDAEIANTSRLKKRVEEAEAELRIAKTEAQRARQELGHSQGEKTVMIERLQDGEPATIGRLTLVPMMPKSGHEGSPNTVLLCQLFWN</sequence>
<evidence type="ECO:0000256" key="2">
    <source>
        <dbReference type="SAM" id="MobiDB-lite"/>
    </source>
</evidence>
<dbReference type="Pfam" id="PF17111">
    <property type="entry name" value="PigL_N"/>
    <property type="match status" value="1"/>
</dbReference>
<evidence type="ECO:0000313" key="5">
    <source>
        <dbReference type="Proteomes" id="UP000184330"/>
    </source>
</evidence>
<dbReference type="AlphaFoldDB" id="A0A1L7WIF1"/>